<keyword evidence="2" id="KW-0472">Membrane</keyword>
<feature type="transmembrane region" description="Helical" evidence="2">
    <location>
        <begin position="409"/>
        <end position="432"/>
    </location>
</feature>
<dbReference type="KEGG" id="spu:578486"/>
<dbReference type="GO" id="GO:0008028">
    <property type="term" value="F:monocarboxylic acid transmembrane transporter activity"/>
    <property type="evidence" value="ECO:0000318"/>
    <property type="project" value="GO_Central"/>
</dbReference>
<evidence type="ECO:0000313" key="4">
    <source>
        <dbReference type="Proteomes" id="UP000007110"/>
    </source>
</evidence>
<keyword evidence="2" id="KW-0812">Transmembrane</keyword>
<dbReference type="Proteomes" id="UP000007110">
    <property type="component" value="Unassembled WGS sequence"/>
</dbReference>
<dbReference type="OMA" id="HELMIQR"/>
<dbReference type="RefSeq" id="XP_783743.3">
    <property type="nucleotide sequence ID" value="XM_778650.4"/>
</dbReference>
<dbReference type="GeneID" id="578486"/>
<evidence type="ECO:0000256" key="1">
    <source>
        <dbReference type="SAM" id="MobiDB-lite"/>
    </source>
</evidence>
<reference evidence="3" key="2">
    <citation type="submission" date="2021-01" db="UniProtKB">
        <authorList>
            <consortium name="EnsemblMetazoa"/>
        </authorList>
    </citation>
    <scope>IDENTIFICATION</scope>
</reference>
<accession>A0A7M7RD85</accession>
<feature type="transmembrane region" description="Helical" evidence="2">
    <location>
        <begin position="319"/>
        <end position="340"/>
    </location>
</feature>
<feature type="transmembrane region" description="Helical" evidence="2">
    <location>
        <begin position="283"/>
        <end position="307"/>
    </location>
</feature>
<dbReference type="PANTHER" id="PTHR11360">
    <property type="entry name" value="MONOCARBOXYLATE TRANSPORTER"/>
    <property type="match status" value="1"/>
</dbReference>
<dbReference type="EnsemblMetazoa" id="XM_778650">
    <property type="protein sequence ID" value="XP_783743"/>
    <property type="gene ID" value="LOC578486"/>
</dbReference>
<keyword evidence="4" id="KW-1185">Reference proteome</keyword>
<feature type="transmembrane region" description="Helical" evidence="2">
    <location>
        <begin position="438"/>
        <end position="458"/>
    </location>
</feature>
<feature type="region of interest" description="Disordered" evidence="1">
    <location>
        <begin position="215"/>
        <end position="256"/>
    </location>
</feature>
<dbReference type="InterPro" id="IPR050327">
    <property type="entry name" value="Proton-linked_MCT"/>
</dbReference>
<evidence type="ECO:0000256" key="2">
    <source>
        <dbReference type="SAM" id="Phobius"/>
    </source>
</evidence>
<protein>
    <submittedName>
        <fullName evidence="3">Uncharacterized protein</fullName>
    </submittedName>
</protein>
<evidence type="ECO:0000313" key="3">
    <source>
        <dbReference type="EnsemblMetazoa" id="XP_783743"/>
    </source>
</evidence>
<dbReference type="Gene3D" id="1.20.1250.20">
    <property type="entry name" value="MFS general substrate transporter like domains"/>
    <property type="match status" value="2"/>
</dbReference>
<dbReference type="PANTHER" id="PTHR11360:SF303">
    <property type="entry name" value="MAJOR FACILITATOR SUPERFAMILY (MFS) PROFILE DOMAIN-CONTAINING PROTEIN"/>
    <property type="match status" value="1"/>
</dbReference>
<feature type="transmembrane region" description="Helical" evidence="2">
    <location>
        <begin position="138"/>
        <end position="159"/>
    </location>
</feature>
<dbReference type="Pfam" id="PF07690">
    <property type="entry name" value="MFS_1"/>
    <property type="match status" value="1"/>
</dbReference>
<feature type="transmembrane region" description="Helical" evidence="2">
    <location>
        <begin position="347"/>
        <end position="364"/>
    </location>
</feature>
<reference evidence="4" key="1">
    <citation type="submission" date="2015-02" db="EMBL/GenBank/DDBJ databases">
        <title>Genome sequencing for Strongylocentrotus purpuratus.</title>
        <authorList>
            <person name="Murali S."/>
            <person name="Liu Y."/>
            <person name="Vee V."/>
            <person name="English A."/>
            <person name="Wang M."/>
            <person name="Skinner E."/>
            <person name="Han Y."/>
            <person name="Muzny D.M."/>
            <person name="Worley K.C."/>
            <person name="Gibbs R.A."/>
        </authorList>
    </citation>
    <scope>NUCLEOTIDE SEQUENCE</scope>
</reference>
<keyword evidence="2" id="KW-1133">Transmembrane helix</keyword>
<feature type="transmembrane region" description="Helical" evidence="2">
    <location>
        <begin position="165"/>
        <end position="189"/>
    </location>
</feature>
<dbReference type="FunFam" id="1.20.1250.20:FF:000517">
    <property type="entry name" value="Uncharacterized protein"/>
    <property type="match status" value="1"/>
</dbReference>
<dbReference type="InParanoid" id="A0A7M7RD85"/>
<sequence>MAQTQLKDSVDPWKYVIIFSKFLLVFVECGITKSFGVLIPDMVTRYESDYKTVGFVCGLPTTLMYFSAPVGGLLMKVVNPRIMAISGGILSAVSIICSPLAGSIYILGIMLALTGFGMSLTYFPIIVSLNIYCAKSFIFANTLTIFGSTCGAFLVPIIVERSLEAYGYTGAFLILGGICLHTLVCGAVVRPPKDMKKGEGSTSTSTAQHELMIQRADSTSRETWSDETSNFLPRMNDDTPRTQKKGVPSCNSNDTVNSPNGTRTLCESLTSRMKLFFLFKEPLYTLVMPAIVFFGYVNGAWMLFLVPHAEGAGIQLSRAVFLSSIAGISGIFGRILYLVLLHFKVDSTLIFCVSSVICATSFFIDSVSSSYTFLAVMASIQGFTMFHLDCIPHAMMKLSVRSEENLPQAIAVNPFLFGLGIIVGDFISGHLYDITLSFSFLFMTFGVVLVIITINLVIYKLIDRRRLRDG</sequence>
<dbReference type="FunFam" id="1.20.1250.20:FF:000374">
    <property type="entry name" value="Uncharacterized protein"/>
    <property type="match status" value="1"/>
</dbReference>
<dbReference type="GO" id="GO:0005886">
    <property type="term" value="C:plasma membrane"/>
    <property type="evidence" value="ECO:0000318"/>
    <property type="project" value="GO_Central"/>
</dbReference>
<dbReference type="InterPro" id="IPR036259">
    <property type="entry name" value="MFS_trans_sf"/>
</dbReference>
<dbReference type="AlphaFoldDB" id="A0A7M7RD85"/>
<feature type="transmembrane region" description="Helical" evidence="2">
    <location>
        <begin position="370"/>
        <end position="388"/>
    </location>
</feature>
<proteinExistence type="predicted"/>
<feature type="transmembrane region" description="Helical" evidence="2">
    <location>
        <begin position="82"/>
        <end position="101"/>
    </location>
</feature>
<dbReference type="OrthoDB" id="2213137at2759"/>
<feature type="transmembrane region" description="Helical" evidence="2">
    <location>
        <begin position="107"/>
        <end position="131"/>
    </location>
</feature>
<dbReference type="SUPFAM" id="SSF103473">
    <property type="entry name" value="MFS general substrate transporter"/>
    <property type="match status" value="1"/>
</dbReference>
<feature type="transmembrane region" description="Helical" evidence="2">
    <location>
        <begin position="53"/>
        <end position="75"/>
    </location>
</feature>
<name>A0A7M7RD85_STRPU</name>
<dbReference type="InterPro" id="IPR011701">
    <property type="entry name" value="MFS"/>
</dbReference>
<feature type="transmembrane region" description="Helical" evidence="2">
    <location>
        <begin position="12"/>
        <end position="33"/>
    </location>
</feature>
<organism evidence="3 4">
    <name type="scientific">Strongylocentrotus purpuratus</name>
    <name type="common">Purple sea urchin</name>
    <dbReference type="NCBI Taxonomy" id="7668"/>
    <lineage>
        <taxon>Eukaryota</taxon>
        <taxon>Metazoa</taxon>
        <taxon>Echinodermata</taxon>
        <taxon>Eleutherozoa</taxon>
        <taxon>Echinozoa</taxon>
        <taxon>Echinoidea</taxon>
        <taxon>Euechinoidea</taxon>
        <taxon>Echinacea</taxon>
        <taxon>Camarodonta</taxon>
        <taxon>Echinidea</taxon>
        <taxon>Strongylocentrotidae</taxon>
        <taxon>Strongylocentrotus</taxon>
    </lineage>
</organism>